<dbReference type="AlphaFoldDB" id="A0AAP0N3L2"/>
<proteinExistence type="predicted"/>
<name>A0AAP0N3L2_9ROSI</name>
<sequence length="113" mass="12497">MSHVTPTVTSVFALRRPLVKNGANAWDFHACTMHAAVSSLGTIVQRDLFIDLNKGVGPAKCCSLCYLEKALLPSPDLFAIKIVNLYVNESHHDITILVLSWMMGRPHDPLLEL</sequence>
<evidence type="ECO:0000313" key="2">
    <source>
        <dbReference type="Proteomes" id="UP001428341"/>
    </source>
</evidence>
<comment type="caution">
    <text evidence="1">The sequence shown here is derived from an EMBL/GenBank/DDBJ whole genome shotgun (WGS) entry which is preliminary data.</text>
</comment>
<evidence type="ECO:0000313" key="1">
    <source>
        <dbReference type="EMBL" id="KAK9228864.1"/>
    </source>
</evidence>
<protein>
    <submittedName>
        <fullName evidence="1">Uncharacterized protein</fullName>
    </submittedName>
</protein>
<reference evidence="1 2" key="1">
    <citation type="submission" date="2024-05" db="EMBL/GenBank/DDBJ databases">
        <title>Haplotype-resolved chromosome-level genome assembly of Huyou (Citrus changshanensis).</title>
        <authorList>
            <person name="Miao C."/>
            <person name="Chen W."/>
            <person name="Wu Y."/>
            <person name="Wang L."/>
            <person name="Zhao S."/>
            <person name="Grierson D."/>
            <person name="Xu C."/>
            <person name="Chen K."/>
        </authorList>
    </citation>
    <scope>NUCLEOTIDE SEQUENCE [LARGE SCALE GENOMIC DNA]</scope>
    <source>
        <strain evidence="1">01-14</strain>
        <tissue evidence="1">Leaf</tissue>
    </source>
</reference>
<dbReference type="EMBL" id="JBCGBO010000001">
    <property type="protein sequence ID" value="KAK9228864.1"/>
    <property type="molecule type" value="Genomic_DNA"/>
</dbReference>
<keyword evidence="2" id="KW-1185">Reference proteome</keyword>
<accession>A0AAP0N3L2</accession>
<gene>
    <name evidence="1" type="ORF">WN944_021821</name>
</gene>
<dbReference type="Proteomes" id="UP001428341">
    <property type="component" value="Unassembled WGS sequence"/>
</dbReference>
<organism evidence="1 2">
    <name type="scientific">Citrus x changshan-huyou</name>
    <dbReference type="NCBI Taxonomy" id="2935761"/>
    <lineage>
        <taxon>Eukaryota</taxon>
        <taxon>Viridiplantae</taxon>
        <taxon>Streptophyta</taxon>
        <taxon>Embryophyta</taxon>
        <taxon>Tracheophyta</taxon>
        <taxon>Spermatophyta</taxon>
        <taxon>Magnoliopsida</taxon>
        <taxon>eudicotyledons</taxon>
        <taxon>Gunneridae</taxon>
        <taxon>Pentapetalae</taxon>
        <taxon>rosids</taxon>
        <taxon>malvids</taxon>
        <taxon>Sapindales</taxon>
        <taxon>Rutaceae</taxon>
        <taxon>Aurantioideae</taxon>
        <taxon>Citrus</taxon>
    </lineage>
</organism>